<keyword evidence="9" id="KW-0479">Metal-binding</keyword>
<evidence type="ECO:0000256" key="1">
    <source>
        <dbReference type="ARBA" id="ARBA00001924"/>
    </source>
</evidence>
<organism evidence="15 16">
    <name type="scientific">Mytilus edulis</name>
    <name type="common">Blue mussel</name>
    <dbReference type="NCBI Taxonomy" id="6550"/>
    <lineage>
        <taxon>Eukaryota</taxon>
        <taxon>Metazoa</taxon>
        <taxon>Spiralia</taxon>
        <taxon>Lophotrochozoa</taxon>
        <taxon>Mollusca</taxon>
        <taxon>Bivalvia</taxon>
        <taxon>Autobranchia</taxon>
        <taxon>Pteriomorphia</taxon>
        <taxon>Mytilida</taxon>
        <taxon>Mytiloidea</taxon>
        <taxon>Mytilidae</taxon>
        <taxon>Mytilinae</taxon>
        <taxon>Mytilus</taxon>
    </lineage>
</organism>
<keyword evidence="8" id="KW-0349">Heme</keyword>
<name>A0A8S3SE39_MYTED</name>
<comment type="cofactor">
    <cofactor evidence="1">
        <name>Mo-molybdopterin</name>
        <dbReference type="ChEBI" id="CHEBI:71302"/>
    </cofactor>
</comment>
<evidence type="ECO:0000256" key="6">
    <source>
        <dbReference type="ARBA" id="ARBA00012505"/>
    </source>
</evidence>
<evidence type="ECO:0000259" key="14">
    <source>
        <dbReference type="PROSITE" id="PS50255"/>
    </source>
</evidence>
<gene>
    <name evidence="15" type="ORF">MEDL_32307</name>
</gene>
<evidence type="ECO:0000313" key="15">
    <source>
        <dbReference type="EMBL" id="CAG2218683.1"/>
    </source>
</evidence>
<dbReference type="InterPro" id="IPR001199">
    <property type="entry name" value="Cyt_B5-like_heme/steroid-bd"/>
</dbReference>
<dbReference type="FunFam" id="2.60.40.650:FF:000002">
    <property type="entry name" value="sulfite oxidase"/>
    <property type="match status" value="1"/>
</dbReference>
<dbReference type="Pfam" id="PF00174">
    <property type="entry name" value="Oxidored_molyb"/>
    <property type="match status" value="1"/>
</dbReference>
<keyword evidence="11" id="KW-0408">Iron</keyword>
<dbReference type="Proteomes" id="UP000683360">
    <property type="component" value="Unassembled WGS sequence"/>
</dbReference>
<comment type="cofactor">
    <cofactor evidence="2">
        <name>heme b</name>
        <dbReference type="ChEBI" id="CHEBI:60344"/>
    </cofactor>
</comment>
<evidence type="ECO:0000256" key="3">
    <source>
        <dbReference type="ARBA" id="ARBA00004569"/>
    </source>
</evidence>
<dbReference type="InterPro" id="IPR018506">
    <property type="entry name" value="Cyt_B5_heme-BS"/>
</dbReference>
<evidence type="ECO:0000256" key="11">
    <source>
        <dbReference type="ARBA" id="ARBA00023004"/>
    </source>
</evidence>
<dbReference type="InterPro" id="IPR036400">
    <property type="entry name" value="Cyt_B5-like_heme/steroid_sf"/>
</dbReference>
<dbReference type="SUPFAM" id="SSF55856">
    <property type="entry name" value="Cytochrome b5-like heme/steroid binding domain"/>
    <property type="match status" value="1"/>
</dbReference>
<evidence type="ECO:0000256" key="10">
    <source>
        <dbReference type="ARBA" id="ARBA00023002"/>
    </source>
</evidence>
<dbReference type="Pfam" id="PF00173">
    <property type="entry name" value="Cyt-b5"/>
    <property type="match status" value="1"/>
</dbReference>
<dbReference type="GO" id="GO:0006790">
    <property type="term" value="P:sulfur compound metabolic process"/>
    <property type="evidence" value="ECO:0007669"/>
    <property type="project" value="TreeGrafter"/>
</dbReference>
<dbReference type="InterPro" id="IPR036374">
    <property type="entry name" value="OxRdtase_Mopterin-bd_sf"/>
</dbReference>
<dbReference type="Gene3D" id="2.60.40.650">
    <property type="match status" value="1"/>
</dbReference>
<feature type="domain" description="Cytochrome b5 heme-binding" evidence="14">
    <location>
        <begin position="124"/>
        <end position="202"/>
    </location>
</feature>
<dbReference type="SMART" id="SM01117">
    <property type="entry name" value="Cyt-b5"/>
    <property type="match status" value="1"/>
</dbReference>
<dbReference type="Gene3D" id="3.10.120.10">
    <property type="entry name" value="Cytochrome b5-like heme/steroid binding domain"/>
    <property type="match status" value="1"/>
</dbReference>
<evidence type="ECO:0000256" key="5">
    <source>
        <dbReference type="ARBA" id="ARBA00004971"/>
    </source>
</evidence>
<reference evidence="15" key="1">
    <citation type="submission" date="2021-03" db="EMBL/GenBank/DDBJ databases">
        <authorList>
            <person name="Bekaert M."/>
        </authorList>
    </citation>
    <scope>NUCLEOTIDE SEQUENCE</scope>
</reference>
<dbReference type="InterPro" id="IPR008335">
    <property type="entry name" value="Mopterin_OxRdtase_euk"/>
</dbReference>
<dbReference type="InterPro" id="IPR000572">
    <property type="entry name" value="OxRdtase_Mopterin-bd_dom"/>
</dbReference>
<dbReference type="EMBL" id="CAJPWZ010001605">
    <property type="protein sequence ID" value="CAG2218683.1"/>
    <property type="molecule type" value="Genomic_DNA"/>
</dbReference>
<comment type="caution">
    <text evidence="15">The sequence shown here is derived from an EMBL/GenBank/DDBJ whole genome shotgun (WGS) entry which is preliminary data.</text>
</comment>
<keyword evidence="12" id="KW-0496">Mitochondrion</keyword>
<evidence type="ECO:0000256" key="9">
    <source>
        <dbReference type="ARBA" id="ARBA00022723"/>
    </source>
</evidence>
<proteinExistence type="predicted"/>
<dbReference type="Gene3D" id="3.90.420.10">
    <property type="entry name" value="Oxidoreductase, molybdopterin-binding domain"/>
    <property type="match status" value="1"/>
</dbReference>
<comment type="subcellular location">
    <subcellularLocation>
        <location evidence="3">Mitochondrion intermembrane space</location>
    </subcellularLocation>
</comment>
<dbReference type="SUPFAM" id="SSF81296">
    <property type="entry name" value="E set domains"/>
    <property type="match status" value="1"/>
</dbReference>
<dbReference type="PROSITE" id="PS50255">
    <property type="entry name" value="CYTOCHROME_B5_2"/>
    <property type="match status" value="1"/>
</dbReference>
<dbReference type="GO" id="GO:0030151">
    <property type="term" value="F:molybdenum ion binding"/>
    <property type="evidence" value="ECO:0007669"/>
    <property type="project" value="InterPro"/>
</dbReference>
<evidence type="ECO:0000256" key="8">
    <source>
        <dbReference type="ARBA" id="ARBA00022617"/>
    </source>
</evidence>
<dbReference type="GO" id="GO:0008482">
    <property type="term" value="F:sulfite oxidase activity"/>
    <property type="evidence" value="ECO:0007669"/>
    <property type="project" value="UniProtKB-EC"/>
</dbReference>
<evidence type="ECO:0000313" key="16">
    <source>
        <dbReference type="Proteomes" id="UP000683360"/>
    </source>
</evidence>
<sequence length="591" mass="65656">MPILASIAAASTRRFNLYALKGNISCLSRLPILGSSVETLKLERKIDITQSQRSASSSSTNTRGFEHEHDEHDERYKWIQHKMVFAAIFGLTGSVLYWKSRNGAIKAASAKSSLQPGGGVQPGLPTYTLSDVEKHKTKEKRIWVTYKNGVYDITDYVTSHPGGTKILLAAGGSIEPYWNMYGVHKQGEIVEMLEELRIGNITEKPKEQAFDKNDPYANDPKRHPAIIPASSKPFNGEPPSAILTDNFLTPNDLFYIRNHLPVPDVNLKSYKLDISVQGPGKFTSFSFDDLKRKFHKKSTAVVLQCAGNRRSEMVKIKPVKGLNWGTSAIGNAEWSGPCLDDLLKQAGIDIDQVTQKHVLFCGMDKDPAGSPYEASIPIELARLLKRDIIVAYEMNGQEIPRDHGYPVRIIIPGIVGARQVKWLTSIKLSNEESMCHWQQNDYKGFHSSIDWNNVNFKSVPAIMELPVTSAICEPIEGTDLAPDADEVTVKGYAWSGGGRGIVRVDVSIDGGKTWDSATLSPPKQPMYKTFAWTFWEATLPIPKNHKGKVEIICKAADLSYNVQPDSVEGIWNLRGVLSNAWHRVNISIPKS</sequence>
<dbReference type="GO" id="GO:0043546">
    <property type="term" value="F:molybdopterin cofactor binding"/>
    <property type="evidence" value="ECO:0007669"/>
    <property type="project" value="TreeGrafter"/>
</dbReference>
<dbReference type="FunFam" id="3.90.420.10:FF:000002">
    <property type="entry name" value="sulfite oxidase, mitochondrial"/>
    <property type="match status" value="1"/>
</dbReference>
<dbReference type="GO" id="GO:0020037">
    <property type="term" value="F:heme binding"/>
    <property type="evidence" value="ECO:0007669"/>
    <property type="project" value="InterPro"/>
</dbReference>
<evidence type="ECO:0000256" key="13">
    <source>
        <dbReference type="ARBA" id="ARBA00070338"/>
    </source>
</evidence>
<dbReference type="GO" id="GO:0005758">
    <property type="term" value="C:mitochondrial intermembrane space"/>
    <property type="evidence" value="ECO:0007669"/>
    <property type="project" value="UniProtKB-SubCell"/>
</dbReference>
<evidence type="ECO:0000256" key="7">
    <source>
        <dbReference type="ARBA" id="ARBA00022505"/>
    </source>
</evidence>
<protein>
    <recommendedName>
        <fullName evidence="13">Sulfite oxidase</fullName>
        <ecNumber evidence="6">1.8.3.1</ecNumber>
    </recommendedName>
</protein>
<comment type="pathway">
    <text evidence="5">Energy metabolism; sulfur metabolism.</text>
</comment>
<dbReference type="PANTHER" id="PTHR19372:SF7">
    <property type="entry name" value="SULFITE OXIDASE, MITOCHONDRIAL"/>
    <property type="match status" value="1"/>
</dbReference>
<dbReference type="PROSITE" id="PS00191">
    <property type="entry name" value="CYTOCHROME_B5_1"/>
    <property type="match status" value="1"/>
</dbReference>
<evidence type="ECO:0000256" key="12">
    <source>
        <dbReference type="ARBA" id="ARBA00023128"/>
    </source>
</evidence>
<dbReference type="OrthoDB" id="10051395at2759"/>
<evidence type="ECO:0000256" key="4">
    <source>
        <dbReference type="ARBA" id="ARBA00004678"/>
    </source>
</evidence>
<dbReference type="InterPro" id="IPR005066">
    <property type="entry name" value="MoCF_OxRdtse_dimer"/>
</dbReference>
<dbReference type="CDD" id="cd02111">
    <property type="entry name" value="eukary_SO_Moco"/>
    <property type="match status" value="1"/>
</dbReference>
<evidence type="ECO:0000256" key="2">
    <source>
        <dbReference type="ARBA" id="ARBA00001970"/>
    </source>
</evidence>
<keyword evidence="7" id="KW-0500">Molybdenum</keyword>
<dbReference type="Pfam" id="PF03404">
    <property type="entry name" value="Mo-co_dimer"/>
    <property type="match status" value="1"/>
</dbReference>
<dbReference type="PRINTS" id="PR00407">
    <property type="entry name" value="EUMOPTERIN"/>
</dbReference>
<dbReference type="SUPFAM" id="SSF56524">
    <property type="entry name" value="Oxidoreductase molybdopterin-binding domain"/>
    <property type="match status" value="1"/>
</dbReference>
<comment type="pathway">
    <text evidence="4">Sulfur metabolism.</text>
</comment>
<keyword evidence="16" id="KW-1185">Reference proteome</keyword>
<dbReference type="EC" id="1.8.3.1" evidence="6"/>
<dbReference type="FunFam" id="3.10.120.10:FF:000007">
    <property type="entry name" value="Sulfite oxidase, mitochondrial"/>
    <property type="match status" value="1"/>
</dbReference>
<dbReference type="PANTHER" id="PTHR19372">
    <property type="entry name" value="SULFITE REDUCTASE"/>
    <property type="match status" value="1"/>
</dbReference>
<dbReference type="AlphaFoldDB" id="A0A8S3SE39"/>
<keyword evidence="10 15" id="KW-0560">Oxidoreductase</keyword>
<accession>A0A8S3SE39</accession>
<dbReference type="InterPro" id="IPR014756">
    <property type="entry name" value="Ig_E-set"/>
</dbReference>